<organism evidence="1 2">
    <name type="scientific">Enterococcus faecalis</name>
    <name type="common">Streptococcus faecalis</name>
    <dbReference type="NCBI Taxonomy" id="1351"/>
    <lineage>
        <taxon>Bacteria</taxon>
        <taxon>Bacillati</taxon>
        <taxon>Bacillota</taxon>
        <taxon>Bacilli</taxon>
        <taxon>Lactobacillales</taxon>
        <taxon>Enterococcaceae</taxon>
        <taxon>Enterococcus</taxon>
    </lineage>
</organism>
<sequence>MPKDSFDGVMAGGITLKEKKKETTTSADQSKGLAINNEYSYVVAIILQQNETKVQPDLKLLGG</sequence>
<proteinExistence type="predicted"/>
<accession>A0AC59HVW5</accession>
<dbReference type="EMBL" id="AP026729">
    <property type="protein sequence ID" value="BDQ63724.1"/>
    <property type="molecule type" value="Genomic_DNA"/>
</dbReference>
<protein>
    <submittedName>
        <fullName evidence="1">Uncharacterized protein</fullName>
    </submittedName>
</protein>
<name>A0AC59HVW5_ENTFL</name>
<gene>
    <name evidence="1" type="ORF">EfsSVR2332_38020</name>
</gene>
<evidence type="ECO:0000313" key="1">
    <source>
        <dbReference type="EMBL" id="BDQ63724.1"/>
    </source>
</evidence>
<dbReference type="Proteomes" id="UP001317613">
    <property type="component" value="Chromosome"/>
</dbReference>
<reference evidence="1" key="1">
    <citation type="submission" date="2022-08" db="EMBL/GenBank/DDBJ databases">
        <title>Molecular epidemiological analysis of five strains of VanD-type vancomycin-resistant Enterococcus faecalis.</title>
        <authorList>
            <person name="Mimura K."/>
            <person name="Hashimoto Y."/>
            <person name="Tomita H."/>
        </authorList>
    </citation>
    <scope>NUCLEOTIDE SEQUENCE</scope>
    <source>
        <strain evidence="1">SVR2332</strain>
    </source>
</reference>
<evidence type="ECO:0000313" key="2">
    <source>
        <dbReference type="Proteomes" id="UP001317613"/>
    </source>
</evidence>